<name>A0A8J2ZSG9_9BACI</name>
<evidence type="ECO:0000313" key="2">
    <source>
        <dbReference type="Proteomes" id="UP000602050"/>
    </source>
</evidence>
<dbReference type="EMBL" id="BMEV01000021">
    <property type="protein sequence ID" value="GGH75001.1"/>
    <property type="molecule type" value="Genomic_DNA"/>
</dbReference>
<dbReference type="InterPro" id="IPR014975">
    <property type="entry name" value="DUF1836"/>
</dbReference>
<gene>
    <name evidence="1" type="ORF">GCM10010978_14410</name>
</gene>
<dbReference type="Pfam" id="PF08876">
    <property type="entry name" value="DUF1836"/>
    <property type="match status" value="1"/>
</dbReference>
<dbReference type="PANTHER" id="PTHR40056">
    <property type="entry name" value="HYPOTHETICAL CYTOSOLIC PROTEIN"/>
    <property type="match status" value="1"/>
</dbReference>
<reference evidence="1" key="2">
    <citation type="submission" date="2020-09" db="EMBL/GenBank/DDBJ databases">
        <authorList>
            <person name="Sun Q."/>
            <person name="Zhou Y."/>
        </authorList>
    </citation>
    <scope>NUCLEOTIDE SEQUENCE</scope>
    <source>
        <strain evidence="1">CGMCC 1.12360</strain>
    </source>
</reference>
<protein>
    <recommendedName>
        <fullName evidence="3">DUF1836 domain-containing protein</fullName>
    </recommendedName>
</protein>
<dbReference type="RefSeq" id="WP_188391708.1">
    <property type="nucleotide sequence ID" value="NZ_BMEV01000021.1"/>
</dbReference>
<accession>A0A8J2ZSG9</accession>
<evidence type="ECO:0008006" key="3">
    <source>
        <dbReference type="Google" id="ProtNLM"/>
    </source>
</evidence>
<evidence type="ECO:0000313" key="1">
    <source>
        <dbReference type="EMBL" id="GGH75001.1"/>
    </source>
</evidence>
<proteinExistence type="predicted"/>
<sequence>MKNIVELIETLHLDAQLTLEDIPDLHLYMDQVIHLFENKFAGTKRTEDEKVLTKTMINNYAKGKLFFPVKNKKYTREHIMLISMIYQMKSILSINDIKKTLAQLNAAIVEDGFDLEPLYENLLELADKNVERIIADSREMEQEAAKKAGEDNDYLQKLLLIASFTHMSSVYRRMAEKLVDEIEEPSK</sequence>
<organism evidence="1 2">
    <name type="scientific">Compostibacillus humi</name>
    <dbReference type="NCBI Taxonomy" id="1245525"/>
    <lineage>
        <taxon>Bacteria</taxon>
        <taxon>Bacillati</taxon>
        <taxon>Bacillota</taxon>
        <taxon>Bacilli</taxon>
        <taxon>Bacillales</taxon>
        <taxon>Bacillaceae</taxon>
        <taxon>Compostibacillus</taxon>
    </lineage>
</organism>
<keyword evidence="2" id="KW-1185">Reference proteome</keyword>
<reference evidence="1" key="1">
    <citation type="journal article" date="2014" name="Int. J. Syst. Evol. Microbiol.">
        <title>Complete genome sequence of Corynebacterium casei LMG S-19264T (=DSM 44701T), isolated from a smear-ripened cheese.</title>
        <authorList>
            <consortium name="US DOE Joint Genome Institute (JGI-PGF)"/>
            <person name="Walter F."/>
            <person name="Albersmeier A."/>
            <person name="Kalinowski J."/>
            <person name="Ruckert C."/>
        </authorList>
    </citation>
    <scope>NUCLEOTIDE SEQUENCE</scope>
    <source>
        <strain evidence="1">CGMCC 1.12360</strain>
    </source>
</reference>
<dbReference type="AlphaFoldDB" id="A0A8J2ZSG9"/>
<dbReference type="PANTHER" id="PTHR40056:SF1">
    <property type="entry name" value="DUF1836 DOMAIN-CONTAINING PROTEIN"/>
    <property type="match status" value="1"/>
</dbReference>
<comment type="caution">
    <text evidence="1">The sequence shown here is derived from an EMBL/GenBank/DDBJ whole genome shotgun (WGS) entry which is preliminary data.</text>
</comment>
<dbReference type="Proteomes" id="UP000602050">
    <property type="component" value="Unassembled WGS sequence"/>
</dbReference>